<gene>
    <name evidence="3" type="ORF">DI392_01200</name>
</gene>
<dbReference type="InterPro" id="IPR052713">
    <property type="entry name" value="FeoA"/>
</dbReference>
<dbReference type="InterPro" id="IPR008988">
    <property type="entry name" value="Transcriptional_repressor_C"/>
</dbReference>
<sequence>MKRSLLNLAPGQKGVISAHYSTDAVRQRLLDLGLIPEVEVKFVRAAPLGDPIQIKAGSTRVILRCSEAETVIIR</sequence>
<accession>A0A2U3BDS8</accession>
<dbReference type="EMBL" id="QFWT01000001">
    <property type="protein sequence ID" value="PWI34923.1"/>
    <property type="molecule type" value="Genomic_DNA"/>
</dbReference>
<dbReference type="SMART" id="SM00899">
    <property type="entry name" value="FeoA"/>
    <property type="match status" value="1"/>
</dbReference>
<dbReference type="Pfam" id="PF04023">
    <property type="entry name" value="FeoA"/>
    <property type="match status" value="1"/>
</dbReference>
<dbReference type="Proteomes" id="UP000245362">
    <property type="component" value="Unassembled WGS sequence"/>
</dbReference>
<dbReference type="InterPro" id="IPR007167">
    <property type="entry name" value="Fe-transptr_FeoA-like"/>
</dbReference>
<protein>
    <submittedName>
        <fullName evidence="3">Ferrous iron transport protein A</fullName>
    </submittedName>
</protein>
<reference evidence="3 4" key="1">
    <citation type="submission" date="2018-05" db="EMBL/GenBank/DDBJ databases">
        <title>Vibrio limimaris sp. nov., isolated from marine sediment.</title>
        <authorList>
            <person name="Li C.-M."/>
        </authorList>
    </citation>
    <scope>NUCLEOTIDE SEQUENCE [LARGE SCALE GENOMIC DNA]</scope>
    <source>
        <strain evidence="3 4">E4404</strain>
    </source>
</reference>
<evidence type="ECO:0000313" key="4">
    <source>
        <dbReference type="Proteomes" id="UP000245362"/>
    </source>
</evidence>
<dbReference type="PANTHER" id="PTHR42954">
    <property type="entry name" value="FE(2+) TRANSPORT PROTEIN A"/>
    <property type="match status" value="1"/>
</dbReference>
<evidence type="ECO:0000313" key="3">
    <source>
        <dbReference type="EMBL" id="PWI34923.1"/>
    </source>
</evidence>
<dbReference type="GO" id="GO:0046914">
    <property type="term" value="F:transition metal ion binding"/>
    <property type="evidence" value="ECO:0007669"/>
    <property type="project" value="InterPro"/>
</dbReference>
<keyword evidence="1" id="KW-0408">Iron</keyword>
<feature type="domain" description="Ferrous iron transporter FeoA-like" evidence="2">
    <location>
        <begin position="3"/>
        <end position="74"/>
    </location>
</feature>
<dbReference type="RefSeq" id="WP_109318076.1">
    <property type="nucleotide sequence ID" value="NZ_QFWT01000001.1"/>
</dbReference>
<evidence type="ECO:0000259" key="2">
    <source>
        <dbReference type="SMART" id="SM00899"/>
    </source>
</evidence>
<dbReference type="PANTHER" id="PTHR42954:SF2">
    <property type="entry name" value="FE(2+) TRANSPORT PROTEIN A"/>
    <property type="match status" value="1"/>
</dbReference>
<name>A0A2U3BDS8_9VIBR</name>
<dbReference type="InterPro" id="IPR038157">
    <property type="entry name" value="FeoA_core_dom"/>
</dbReference>
<dbReference type="SUPFAM" id="SSF50037">
    <property type="entry name" value="C-terminal domain of transcriptional repressors"/>
    <property type="match status" value="1"/>
</dbReference>
<proteinExistence type="predicted"/>
<comment type="caution">
    <text evidence="3">The sequence shown here is derived from an EMBL/GenBank/DDBJ whole genome shotgun (WGS) entry which is preliminary data.</text>
</comment>
<dbReference type="AlphaFoldDB" id="A0A2U3BDS8"/>
<organism evidence="3 4">
    <name type="scientific">Vibrio albus</name>
    <dbReference type="NCBI Taxonomy" id="2200953"/>
    <lineage>
        <taxon>Bacteria</taxon>
        <taxon>Pseudomonadati</taxon>
        <taxon>Pseudomonadota</taxon>
        <taxon>Gammaproteobacteria</taxon>
        <taxon>Vibrionales</taxon>
        <taxon>Vibrionaceae</taxon>
        <taxon>Vibrio</taxon>
    </lineage>
</organism>
<keyword evidence="4" id="KW-1185">Reference proteome</keyword>
<dbReference type="Gene3D" id="2.30.30.90">
    <property type="match status" value="1"/>
</dbReference>
<evidence type="ECO:0000256" key="1">
    <source>
        <dbReference type="ARBA" id="ARBA00023004"/>
    </source>
</evidence>
<dbReference type="OrthoDB" id="9811076at2"/>